<dbReference type="PANTHER" id="PTHR23019">
    <property type="entry name" value="NUCLEAR PORE MEMBRANE GLYCOPROTEIN GP210-RELATED"/>
    <property type="match status" value="1"/>
</dbReference>
<feature type="domain" description="BIG2" evidence="1">
    <location>
        <begin position="472"/>
        <end position="543"/>
    </location>
</feature>
<sequence length="1427" mass="150965">MFYTGVKKMNNKIFIILFFLFALISVSAVSAADADGNNDTIVSSANAEILSAANDVNAIDDLNKDYSDSDDKALANDAKSLAFGKNNEIIGATYEEANGDSASPVLGAGEYDVNIECWTASYDEFRTEFEAHIQGPDQPVGRLQLDVDGKQVASVDIDRPGQLFSCDPVNAGTHTWSANFQPNGGGDTSSGSGSFTINKADSSINIINPSIEIDVGASANLNLYVDMYPYSASPSFSSSDDNVAKVENGQITGVGVGTATITVSFAGNTNYNAAENKTITVTVNEDKIRANWTYISMAGKEVSITGVIPVPWNYYPECYVKYANGTALPVGTKITISCQGEQNYTINAVTQEDGLFNVNLSNVKLGEYKTTFSAENYTDAKATVYVVKALTEINVTDTNVSLKVNKNVPASATLTPADAGNLTYTSSNSSIAIVENGKIKGIKEGKANITVSFAENEMYFAAKNKTIEVTVTLNDASVAAEDITLDIGANATIAATTTPEGLKVDYTPDNSGVVTVEDGVVTGVKVGTAKVTLTVGGDEVYAENSTTITVTVKKIDTTILAEESLELTIGSNDTVLVVIEPISANLNATFASSNPSIVTVDDDGNVKAVGVGNATITVSYAGDDKYNAAENKTITVTVNEDKIRANWTYISMAGKEVSITGVIPVPWNYYPECYVKYANGTALPVGTKITISCQGEQNYTINAVTQEDGLFNVNLSNVKLGAYQTTFSAENYTDAKATVYVVKALTEINVTNTNVSLKVNENVPASATLTPADAGNLTYTSSNSSIAIVENGKIKGIKEGKANITVSFAENEMYFAAKNKTIEVTVTLNDASVAAEDITLDIGANVTIAATTTPEGLEVDYTPDNSGVVTVEDGVVTGVKVGTAKVTLTVGGDGVYAENSTTITVTVKKIDTNITVDEESLDLRVGDDSSVTATLTPADAGNVTFTSSNPSVVTVDKNGNVKAVGVGNATITVSYAGDDKYNAAENVTVAVTVKDPKQNTTMDIVTGEVVEDENSTITVNLPEDATGNVTAVVEGEEYTAPVVNGTANISVPGLRPGNYSVPVTYSGDDKYNPATEKITYNVEEVDKSDIISAPDVTKYFNGPERFVVNITDYKGNPVANRSVSIVINGKEYNKTTDTNGTASIALGLNSGVYNATVTVGNETLNPVVTVLSTVNGTDVVKVYRNDTQYYATFRDSEGNYLKDGTAVRFNINGVMYDRKISGSEGLAKLNINLNQGNYVITATNLETGENAANNITIISRLVENSDITKYYRNATQYTVKVIGDDGNPVGAGETVTFNINGVFYNRTTNASGIAKLNINLPPGDYIITAEYKNCKVSNNIKVLPVLSAKDLNKKYGTPDQFVATLLDGQGKALAGETVQFNVNGVLYNRVTDSDGHAKLNIRLMAGQYIITSSYNGASIANNIVITA</sequence>
<feature type="domain" description="BIG2" evidence="1">
    <location>
        <begin position="827"/>
        <end position="898"/>
    </location>
</feature>
<dbReference type="PANTHER" id="PTHR23019:SF0">
    <property type="entry name" value="NUCLEAR PORE MEMBRANE GLYCOPROTEIN 210"/>
    <property type="match status" value="1"/>
</dbReference>
<accession>A0A0U3CHJ6</accession>
<gene>
    <name evidence="2" type="ORF">sm9_0223</name>
</gene>
<feature type="domain" description="BIG2" evidence="1">
    <location>
        <begin position="200"/>
        <end position="275"/>
    </location>
</feature>
<dbReference type="SUPFAM" id="SSF49373">
    <property type="entry name" value="Invasin/intimin cell-adhesion fragments"/>
    <property type="match status" value="5"/>
</dbReference>
<evidence type="ECO:0000313" key="3">
    <source>
        <dbReference type="Proteomes" id="UP000067738"/>
    </source>
</evidence>
<dbReference type="SMART" id="SM00635">
    <property type="entry name" value="BID_2"/>
    <property type="match status" value="7"/>
</dbReference>
<dbReference type="Proteomes" id="UP000067738">
    <property type="component" value="Chromosome"/>
</dbReference>
<evidence type="ECO:0000313" key="2">
    <source>
        <dbReference type="EMBL" id="ALT68028.1"/>
    </source>
</evidence>
<dbReference type="EMBL" id="CP011266">
    <property type="protein sequence ID" value="ALT68028.1"/>
    <property type="molecule type" value="Genomic_DNA"/>
</dbReference>
<feature type="domain" description="BIG2" evidence="1">
    <location>
        <begin position="744"/>
        <end position="820"/>
    </location>
</feature>
<feature type="domain" description="BIG2" evidence="1">
    <location>
        <begin position="910"/>
        <end position="985"/>
    </location>
</feature>
<dbReference type="Pfam" id="PF02368">
    <property type="entry name" value="Big_2"/>
    <property type="match status" value="4"/>
</dbReference>
<feature type="domain" description="BIG2" evidence="1">
    <location>
        <begin position="389"/>
        <end position="465"/>
    </location>
</feature>
<name>A0A0U3CHJ6_9EURY</name>
<protein>
    <submittedName>
        <fullName evidence="2">Adhesin-like protein</fullName>
    </submittedName>
</protein>
<dbReference type="InterPro" id="IPR008964">
    <property type="entry name" value="Invasin/intimin_cell_adhesion"/>
</dbReference>
<organism evidence="2 3">
    <name type="scientific">Methanobrevibacter millerae</name>
    <dbReference type="NCBI Taxonomy" id="230361"/>
    <lineage>
        <taxon>Archaea</taxon>
        <taxon>Methanobacteriati</taxon>
        <taxon>Methanobacteriota</taxon>
        <taxon>Methanomada group</taxon>
        <taxon>Methanobacteria</taxon>
        <taxon>Methanobacteriales</taxon>
        <taxon>Methanobacteriaceae</taxon>
        <taxon>Methanobrevibacter</taxon>
    </lineage>
</organism>
<proteinExistence type="predicted"/>
<dbReference type="InterPro" id="IPR045197">
    <property type="entry name" value="NUP210-like"/>
</dbReference>
<dbReference type="PATRIC" id="fig|230361.4.peg.230"/>
<feature type="domain" description="BIG2" evidence="1">
    <location>
        <begin position="554"/>
        <end position="630"/>
    </location>
</feature>
<keyword evidence="3" id="KW-1185">Reference proteome</keyword>
<dbReference type="Gene3D" id="2.60.40.1080">
    <property type="match status" value="7"/>
</dbReference>
<dbReference type="KEGG" id="mmil:sm9_0223"/>
<dbReference type="InterPro" id="IPR003343">
    <property type="entry name" value="Big_2"/>
</dbReference>
<dbReference type="InterPro" id="IPR013783">
    <property type="entry name" value="Ig-like_fold"/>
</dbReference>
<evidence type="ECO:0000259" key="1">
    <source>
        <dbReference type="SMART" id="SM00635"/>
    </source>
</evidence>
<reference evidence="2 3" key="1">
    <citation type="submission" date="2015-04" db="EMBL/GenBank/DDBJ databases">
        <title>The complete genome sequence of the rumen methanogen Methanobrevibacter millerae SM9.</title>
        <authorList>
            <person name="Leahy S.C."/>
            <person name="Kelly W.J."/>
            <person name="Pacheco D.M."/>
            <person name="Li D."/>
            <person name="Altermann E."/>
            <person name="Attwood G.T."/>
        </authorList>
    </citation>
    <scope>NUCLEOTIDE SEQUENCE [LARGE SCALE GENOMIC DNA]</scope>
    <source>
        <strain evidence="2 3">SM9</strain>
    </source>
</reference>
<dbReference type="Gene3D" id="2.60.40.10">
    <property type="entry name" value="Immunoglobulins"/>
    <property type="match status" value="3"/>
</dbReference>